<name>A0A381TM78_9ZZZZ</name>
<dbReference type="GO" id="GO:0016874">
    <property type="term" value="F:ligase activity"/>
    <property type="evidence" value="ECO:0007669"/>
    <property type="project" value="UniProtKB-KW"/>
</dbReference>
<evidence type="ECO:0000256" key="3">
    <source>
        <dbReference type="ARBA" id="ARBA00022723"/>
    </source>
</evidence>
<dbReference type="EC" id="6.3.4.20" evidence="8"/>
<dbReference type="Gene3D" id="3.40.50.620">
    <property type="entry name" value="HUPs"/>
    <property type="match status" value="1"/>
</dbReference>
<reference evidence="10" key="1">
    <citation type="submission" date="2018-05" db="EMBL/GenBank/DDBJ databases">
        <authorList>
            <person name="Lanie J.A."/>
            <person name="Ng W.-L."/>
            <person name="Kazmierczak K.M."/>
            <person name="Andrzejewski T.M."/>
            <person name="Davidsen T.M."/>
            <person name="Wayne K.J."/>
            <person name="Tettelin H."/>
            <person name="Glass J.I."/>
            <person name="Rusch D."/>
            <person name="Podicherti R."/>
            <person name="Tsui H.-C.T."/>
            <person name="Winkler M.E."/>
        </authorList>
    </citation>
    <scope>NUCLEOTIDE SEQUENCE</scope>
</reference>
<evidence type="ECO:0000256" key="8">
    <source>
        <dbReference type="ARBA" id="ARBA00039149"/>
    </source>
</evidence>
<keyword evidence="3" id="KW-0479">Metal-binding</keyword>
<evidence type="ECO:0000256" key="2">
    <source>
        <dbReference type="ARBA" id="ARBA00022598"/>
    </source>
</evidence>
<dbReference type="HAMAP" id="MF_01633">
    <property type="entry name" value="QueC"/>
    <property type="match status" value="1"/>
</dbReference>
<keyword evidence="6" id="KW-0067">ATP-binding</keyword>
<evidence type="ECO:0000256" key="6">
    <source>
        <dbReference type="ARBA" id="ARBA00022840"/>
    </source>
</evidence>
<evidence type="ECO:0000256" key="7">
    <source>
        <dbReference type="ARBA" id="ARBA00037993"/>
    </source>
</evidence>
<evidence type="ECO:0000256" key="9">
    <source>
        <dbReference type="ARBA" id="ARBA00047890"/>
    </source>
</evidence>
<keyword evidence="5" id="KW-0862">Zinc</keyword>
<protein>
    <recommendedName>
        <fullName evidence="8">7-cyano-7-deazaguanine synthase</fullName>
        <ecNumber evidence="8">6.3.4.20</ecNumber>
    </recommendedName>
</protein>
<sequence length="224" mass="24459">MSNYSHVLVVSGGMDSATLAHMCVREGGSPYLITFDYGQKHRKEIEYARLLSKNLGVPHQVVDICNIQNLLGGSALTDDGIEVPEGHYAASNMAITVVPNRNAIFLTIAYGAAVSFGSKYVGAAMHTGDHTIYPDCRPEFVNIFGHMQKVATEGTGDPDLCLWTPFIDKSKAGIAQIGLDMGLDYRETWSCYKGDRLHCGRCGTCVERKEAFELIGATDPTQYQ</sequence>
<dbReference type="GO" id="GO:0046872">
    <property type="term" value="F:metal ion binding"/>
    <property type="evidence" value="ECO:0007669"/>
    <property type="project" value="UniProtKB-KW"/>
</dbReference>
<accession>A0A381TM78</accession>
<keyword evidence="2" id="KW-0436">Ligase</keyword>
<keyword evidence="4" id="KW-0547">Nucleotide-binding</keyword>
<gene>
    <name evidence="10" type="ORF">METZ01_LOCUS69492</name>
</gene>
<dbReference type="InterPro" id="IPR014729">
    <property type="entry name" value="Rossmann-like_a/b/a_fold"/>
</dbReference>
<comment type="catalytic activity">
    <reaction evidence="9">
        <text>7-carboxy-7-carbaguanine + NH4(+) + 2 ATP = 7-cyano-7-carbaguanine + 2 AMP + 2 diphosphate + 2 H(+)</text>
        <dbReference type="Rhea" id="RHEA:27982"/>
        <dbReference type="ChEBI" id="CHEBI:15378"/>
        <dbReference type="ChEBI" id="CHEBI:28938"/>
        <dbReference type="ChEBI" id="CHEBI:30616"/>
        <dbReference type="ChEBI" id="CHEBI:33019"/>
        <dbReference type="ChEBI" id="CHEBI:45075"/>
        <dbReference type="ChEBI" id="CHEBI:61036"/>
        <dbReference type="ChEBI" id="CHEBI:456215"/>
        <dbReference type="EC" id="6.3.4.20"/>
    </reaction>
</comment>
<dbReference type="PANTHER" id="PTHR42914:SF1">
    <property type="entry name" value="7-CYANO-7-DEAZAGUANINE SYNTHASE"/>
    <property type="match status" value="1"/>
</dbReference>
<evidence type="ECO:0000256" key="5">
    <source>
        <dbReference type="ARBA" id="ARBA00022833"/>
    </source>
</evidence>
<dbReference type="AlphaFoldDB" id="A0A381TM78"/>
<dbReference type="SUPFAM" id="SSF52402">
    <property type="entry name" value="Adenine nucleotide alpha hydrolases-like"/>
    <property type="match status" value="1"/>
</dbReference>
<dbReference type="PIRSF" id="PIRSF006293">
    <property type="entry name" value="ExsB"/>
    <property type="match status" value="1"/>
</dbReference>
<dbReference type="Pfam" id="PF06508">
    <property type="entry name" value="QueC"/>
    <property type="match status" value="1"/>
</dbReference>
<dbReference type="InterPro" id="IPR018317">
    <property type="entry name" value="QueC"/>
</dbReference>
<dbReference type="GO" id="GO:0005524">
    <property type="term" value="F:ATP binding"/>
    <property type="evidence" value="ECO:0007669"/>
    <property type="project" value="UniProtKB-KW"/>
</dbReference>
<organism evidence="10">
    <name type="scientific">marine metagenome</name>
    <dbReference type="NCBI Taxonomy" id="408172"/>
    <lineage>
        <taxon>unclassified sequences</taxon>
        <taxon>metagenomes</taxon>
        <taxon>ecological metagenomes</taxon>
    </lineage>
</organism>
<evidence type="ECO:0000256" key="1">
    <source>
        <dbReference type="ARBA" id="ARBA00005061"/>
    </source>
</evidence>
<dbReference type="EMBL" id="UINC01004756">
    <property type="protein sequence ID" value="SVA16638.1"/>
    <property type="molecule type" value="Genomic_DNA"/>
</dbReference>
<proteinExistence type="inferred from homology"/>
<dbReference type="CDD" id="cd01995">
    <property type="entry name" value="QueC-like"/>
    <property type="match status" value="1"/>
</dbReference>
<dbReference type="PANTHER" id="PTHR42914">
    <property type="entry name" value="7-CYANO-7-DEAZAGUANINE SYNTHASE"/>
    <property type="match status" value="1"/>
</dbReference>
<comment type="pathway">
    <text evidence="1">Purine metabolism; 7-cyano-7-deazaguanine biosynthesis.</text>
</comment>
<evidence type="ECO:0000313" key="10">
    <source>
        <dbReference type="EMBL" id="SVA16638.1"/>
    </source>
</evidence>
<dbReference type="NCBIfam" id="TIGR00364">
    <property type="entry name" value="7-cyano-7-deazaguanine synthase QueC"/>
    <property type="match status" value="1"/>
</dbReference>
<comment type="similarity">
    <text evidence="7">Belongs to the QueC family.</text>
</comment>
<evidence type="ECO:0000256" key="4">
    <source>
        <dbReference type="ARBA" id="ARBA00022741"/>
    </source>
</evidence>